<keyword evidence="6" id="KW-1185">Reference proteome</keyword>
<dbReference type="CDD" id="cd03590">
    <property type="entry name" value="CLECT_DC-SIGN_like"/>
    <property type="match status" value="1"/>
</dbReference>
<name>A0A8C5E6B3_GOUWI</name>
<dbReference type="PANTHER" id="PTHR22803">
    <property type="entry name" value="MANNOSE, PHOSPHOLIPASE, LECTIN RECEPTOR RELATED"/>
    <property type="match status" value="1"/>
</dbReference>
<dbReference type="PROSITE" id="PS00615">
    <property type="entry name" value="C_TYPE_LECTIN_1"/>
    <property type="match status" value="1"/>
</dbReference>
<keyword evidence="2" id="KW-1015">Disulfide bond</keyword>
<evidence type="ECO:0000313" key="5">
    <source>
        <dbReference type="Ensembl" id="ENSGWIP00000016696.1"/>
    </source>
</evidence>
<dbReference type="Proteomes" id="UP000694680">
    <property type="component" value="Chromosome 22"/>
</dbReference>
<dbReference type="InterPro" id="IPR016186">
    <property type="entry name" value="C-type_lectin-like/link_sf"/>
</dbReference>
<evidence type="ECO:0000256" key="1">
    <source>
        <dbReference type="ARBA" id="ARBA00022734"/>
    </source>
</evidence>
<dbReference type="Gene3D" id="3.10.100.10">
    <property type="entry name" value="Mannose-Binding Protein A, subunit A"/>
    <property type="match status" value="1"/>
</dbReference>
<evidence type="ECO:0000256" key="2">
    <source>
        <dbReference type="ARBA" id="ARBA00023157"/>
    </source>
</evidence>
<reference evidence="5" key="2">
    <citation type="submission" date="2025-08" db="UniProtKB">
        <authorList>
            <consortium name="Ensembl"/>
        </authorList>
    </citation>
    <scope>IDENTIFICATION</scope>
</reference>
<keyword evidence="3" id="KW-0812">Transmembrane</keyword>
<dbReference type="AlphaFoldDB" id="A0A8C5E6B3"/>
<keyword evidence="3" id="KW-0472">Membrane</keyword>
<feature type="domain" description="C-type lectin" evidence="4">
    <location>
        <begin position="144"/>
        <end position="269"/>
    </location>
</feature>
<evidence type="ECO:0000256" key="3">
    <source>
        <dbReference type="SAM" id="Phobius"/>
    </source>
</evidence>
<dbReference type="Ensembl" id="ENSGWIT00000018444.1">
    <property type="protein sequence ID" value="ENSGWIP00000016696.1"/>
    <property type="gene ID" value="ENSGWIG00000009354.1"/>
</dbReference>
<dbReference type="InterPro" id="IPR016187">
    <property type="entry name" value="CTDL_fold"/>
</dbReference>
<evidence type="ECO:0000259" key="4">
    <source>
        <dbReference type="PROSITE" id="PS50041"/>
    </source>
</evidence>
<organism evidence="5 6">
    <name type="scientific">Gouania willdenowi</name>
    <name type="common">Blunt-snouted clingfish</name>
    <name type="synonym">Lepadogaster willdenowi</name>
    <dbReference type="NCBI Taxonomy" id="441366"/>
    <lineage>
        <taxon>Eukaryota</taxon>
        <taxon>Metazoa</taxon>
        <taxon>Chordata</taxon>
        <taxon>Craniata</taxon>
        <taxon>Vertebrata</taxon>
        <taxon>Euteleostomi</taxon>
        <taxon>Actinopterygii</taxon>
        <taxon>Neopterygii</taxon>
        <taxon>Teleostei</taxon>
        <taxon>Neoteleostei</taxon>
        <taxon>Acanthomorphata</taxon>
        <taxon>Ovalentaria</taxon>
        <taxon>Blenniimorphae</taxon>
        <taxon>Blenniiformes</taxon>
        <taxon>Gobiesocoidei</taxon>
        <taxon>Gobiesocidae</taxon>
        <taxon>Gobiesocinae</taxon>
        <taxon>Gouania</taxon>
    </lineage>
</organism>
<reference evidence="5" key="1">
    <citation type="submission" date="2020-06" db="EMBL/GenBank/DDBJ databases">
        <authorList>
            <consortium name="Wellcome Sanger Institute Data Sharing"/>
        </authorList>
    </citation>
    <scope>NUCLEOTIDE SEQUENCE [LARGE SCALE GENOMIC DNA]</scope>
</reference>
<feature type="transmembrane region" description="Helical" evidence="3">
    <location>
        <begin position="24"/>
        <end position="47"/>
    </location>
</feature>
<dbReference type="InterPro" id="IPR033989">
    <property type="entry name" value="CD209-like_CTLD"/>
</dbReference>
<accession>A0A8C5E6B3</accession>
<keyword evidence="3" id="KW-1133">Transmembrane helix</keyword>
<dbReference type="PROSITE" id="PS50041">
    <property type="entry name" value="C_TYPE_LECTIN_2"/>
    <property type="match status" value="1"/>
</dbReference>
<dbReference type="InterPro" id="IPR018378">
    <property type="entry name" value="C-type_lectin_CS"/>
</dbReference>
<dbReference type="Pfam" id="PF00059">
    <property type="entry name" value="Lectin_C"/>
    <property type="match status" value="1"/>
</dbReference>
<reference evidence="5" key="3">
    <citation type="submission" date="2025-09" db="UniProtKB">
        <authorList>
            <consortium name="Ensembl"/>
        </authorList>
    </citation>
    <scope>IDENTIFICATION</scope>
</reference>
<dbReference type="InterPro" id="IPR050111">
    <property type="entry name" value="C-type_lectin/snaclec_domain"/>
</dbReference>
<gene>
    <name evidence="5" type="primary">LOC114456048</name>
</gene>
<sequence length="275" mass="31425">MTKATKYYQQLTKQPESAVNHHKLLAVSLAVLAVVLLAVDTGLGAYYNKLAGGKILIADISSEISKLQARHNAVLHATEETKRQLAKEKSEHQFTKWEQEHEARRSKDHEKQLLKIQMEVTTLESHLLMIREGCRRCPSGWSVINSKCYFFAMAERYSGRSWEDARQFCKRLGADLVVINSREKELIYNYHDSSKGIYESGFWIGLTDTEEEGIWKWQDGTRLSEGYWADGEPNNGNQNEDCAAVYPLPNPFKAWNDASCNYNLKWICEMTPGSP</sequence>
<dbReference type="InterPro" id="IPR001304">
    <property type="entry name" value="C-type_lectin-like"/>
</dbReference>
<evidence type="ECO:0000313" key="6">
    <source>
        <dbReference type="Proteomes" id="UP000694680"/>
    </source>
</evidence>
<dbReference type="GO" id="GO:0030246">
    <property type="term" value="F:carbohydrate binding"/>
    <property type="evidence" value="ECO:0007669"/>
    <property type="project" value="UniProtKB-KW"/>
</dbReference>
<proteinExistence type="predicted"/>
<dbReference type="SUPFAM" id="SSF56436">
    <property type="entry name" value="C-type lectin-like"/>
    <property type="match status" value="1"/>
</dbReference>
<dbReference type="SMART" id="SM00034">
    <property type="entry name" value="CLECT"/>
    <property type="match status" value="1"/>
</dbReference>
<keyword evidence="1" id="KW-0430">Lectin</keyword>
<protein>
    <submittedName>
        <fullName evidence="5">CD209 antigen-like protein E</fullName>
    </submittedName>
</protein>